<evidence type="ECO:0000256" key="1">
    <source>
        <dbReference type="ARBA" id="ARBA00008645"/>
    </source>
</evidence>
<dbReference type="AlphaFoldDB" id="A0A6J5VJS8"/>
<dbReference type="Proteomes" id="UP000507222">
    <property type="component" value="Unassembled WGS sequence"/>
</dbReference>
<dbReference type="GO" id="GO:0016787">
    <property type="term" value="F:hydrolase activity"/>
    <property type="evidence" value="ECO:0007669"/>
    <property type="project" value="UniProtKB-KW"/>
</dbReference>
<evidence type="ECO:0000256" key="2">
    <source>
        <dbReference type="ARBA" id="ARBA00022801"/>
    </source>
</evidence>
<evidence type="ECO:0000313" key="5">
    <source>
        <dbReference type="Proteomes" id="UP000507222"/>
    </source>
</evidence>
<dbReference type="FunFam" id="3.40.50.1820:FF:000042">
    <property type="entry name" value="probable strigolactone esterase DAD2"/>
    <property type="match status" value="1"/>
</dbReference>
<gene>
    <name evidence="4" type="ORF">CURHAP_LOCUS46632</name>
</gene>
<dbReference type="PANTHER" id="PTHR43039">
    <property type="entry name" value="ESTERASE-RELATED"/>
    <property type="match status" value="1"/>
</dbReference>
<name>A0A6J5VJS8_PRUAR</name>
<organism evidence="4 5">
    <name type="scientific">Prunus armeniaca</name>
    <name type="common">Apricot</name>
    <name type="synonym">Armeniaca vulgaris</name>
    <dbReference type="NCBI Taxonomy" id="36596"/>
    <lineage>
        <taxon>Eukaryota</taxon>
        <taxon>Viridiplantae</taxon>
        <taxon>Streptophyta</taxon>
        <taxon>Embryophyta</taxon>
        <taxon>Tracheophyta</taxon>
        <taxon>Spermatophyta</taxon>
        <taxon>Magnoliopsida</taxon>
        <taxon>eudicotyledons</taxon>
        <taxon>Gunneridae</taxon>
        <taxon>Pentapetalae</taxon>
        <taxon>rosids</taxon>
        <taxon>fabids</taxon>
        <taxon>Rosales</taxon>
        <taxon>Rosaceae</taxon>
        <taxon>Amygdaloideae</taxon>
        <taxon>Amygdaleae</taxon>
        <taxon>Prunus</taxon>
    </lineage>
</organism>
<evidence type="ECO:0000313" key="4">
    <source>
        <dbReference type="EMBL" id="CAB4288453.1"/>
    </source>
</evidence>
<reference evidence="4 5" key="1">
    <citation type="submission" date="2020-05" db="EMBL/GenBank/DDBJ databases">
        <authorList>
            <person name="Campoy J."/>
            <person name="Schneeberger K."/>
            <person name="Spophaly S."/>
        </authorList>
    </citation>
    <scope>NUCLEOTIDE SEQUENCE [LARGE SCALE GENOMIC DNA]</scope>
    <source>
        <strain evidence="4">PruArmRojPasFocal</strain>
    </source>
</reference>
<dbReference type="EMBL" id="CAEKDK010000007">
    <property type="protein sequence ID" value="CAB4288453.1"/>
    <property type="molecule type" value="Genomic_DNA"/>
</dbReference>
<dbReference type="InterPro" id="IPR000073">
    <property type="entry name" value="AB_hydrolase_1"/>
</dbReference>
<comment type="similarity">
    <text evidence="1">Belongs to the AB hydrolase superfamily.</text>
</comment>
<dbReference type="Gene3D" id="3.40.50.1820">
    <property type="entry name" value="alpha/beta hydrolase"/>
    <property type="match status" value="1"/>
</dbReference>
<dbReference type="SUPFAM" id="SSF53474">
    <property type="entry name" value="alpha/beta-Hydrolases"/>
    <property type="match status" value="1"/>
</dbReference>
<feature type="domain" description="AB hydrolase-1" evidence="3">
    <location>
        <begin position="24"/>
        <end position="134"/>
    </location>
</feature>
<keyword evidence="2" id="KW-0378">Hydrolase</keyword>
<accession>A0A6J5VJS8</accession>
<protein>
    <recommendedName>
        <fullName evidence="3">AB hydrolase-1 domain-containing protein</fullName>
    </recommendedName>
</protein>
<dbReference type="Pfam" id="PF00561">
    <property type="entry name" value="Abhydrolase_1"/>
    <property type="match status" value="1"/>
</dbReference>
<sequence>MVLEKSLSSAINTKIMGSSGSEETIVLAHGYGGDQSVWDKIVPYLAEHYRVVVFDWPFSGAVNNKDLFDPSKYSSYDAFANDLIALLDELNLKSTVFVGHSMSGMIGCIASINRPDLFKTLILIGASPRYINTEDYEGGLEMSDITQIISAIESNYHNWAAYFASLAVDANDPLSVDKFVKCLRRMRPDVALALAKTVFYSDQRDVLDQVSTPCTIINTSSDIVAPNSVAFYMQKKIKGKSTVEIINTNGHFPQLTAHLELLDVLGKVLGLKFDHQDPDIVGRQDMGTRGNRLITQVDKSIHFCTGSPVFSSSFP</sequence>
<dbReference type="InterPro" id="IPR029058">
    <property type="entry name" value="AB_hydrolase_fold"/>
</dbReference>
<proteinExistence type="inferred from homology"/>
<evidence type="ECO:0000259" key="3">
    <source>
        <dbReference type="Pfam" id="PF00561"/>
    </source>
</evidence>